<keyword evidence="8 9" id="KW-0067">ATP-binding</keyword>
<accession>A0AAX4PHZ0</accession>
<gene>
    <name evidence="14" type="ORF">HKI87_13g74350</name>
</gene>
<evidence type="ECO:0000256" key="3">
    <source>
        <dbReference type="ARBA" id="ARBA00022527"/>
    </source>
</evidence>
<dbReference type="Gene3D" id="2.30.29.30">
    <property type="entry name" value="Pleckstrin-homology domain (PH domain)/Phosphotyrosine-binding domain (PTB)"/>
    <property type="match status" value="1"/>
</dbReference>
<dbReference type="InterPro" id="IPR008271">
    <property type="entry name" value="Ser/Thr_kinase_AS"/>
</dbReference>
<name>A0AAX4PHZ0_9CHLO</name>
<evidence type="ECO:0000256" key="10">
    <source>
        <dbReference type="SAM" id="MobiDB-lite"/>
    </source>
</evidence>
<sequence length="581" mass="66462">MASTSGHNQGGEQPSTSSASQDGKLKLELSGTGLDHVGRLFYNVKVTETTSAAFRQSRKVRRSFGHFKHLHEILKKVLPESSKFMSSKYNLSNLMASDERKKFVFVEQIIEALNSIQNQVSRKIMQVFISHEFSDKTVLEYDIPELGGELRYEGYLTKQGSFVRTWKKRWFKLYDDKLYYFKSQKDTTPIGCVRHIDEASVISMDEEVRGSSSGAGQHKFAIISPYRTLLLCAEDEEKLREWTAAILSLNAATEMDKNKFDWLSVIGRGQYGKVVLARKKDTCKLYAVKILKREVLEAKGQLRNTLVERSILSRASHPFIVGIHYAFQTETRAYMALDYCPGGELFHRLPKVKRLSEQDARAYCAEVILAIEYLHKMNVIYRDLKPENILIDEEGHLRLTDFGLVKENNGFQTYTICGTPEFMAPEILQKQGYGEEIDCWALGVLLYEMLVGNHPFYHPNHMQMYNNILKAHPQYPEGMSEDAKALITGLLSKLPYKRIGAGGMQEVKSHPFFKAVDWDRVLRREDPGPWKPEMDGENDVSNFDVMFTREKHVDSVVDENVPKIPWISSFNFNGEKLSGSL</sequence>
<dbReference type="SMART" id="SM00220">
    <property type="entry name" value="S_TKc"/>
    <property type="match status" value="1"/>
</dbReference>
<dbReference type="EMBL" id="CP151513">
    <property type="protein sequence ID" value="WZN65873.1"/>
    <property type="molecule type" value="Genomic_DNA"/>
</dbReference>
<feature type="domain" description="AGC-kinase C-terminal" evidence="13">
    <location>
        <begin position="514"/>
        <end position="581"/>
    </location>
</feature>
<evidence type="ECO:0000256" key="9">
    <source>
        <dbReference type="PROSITE-ProRule" id="PRU10141"/>
    </source>
</evidence>
<dbReference type="InterPro" id="IPR011993">
    <property type="entry name" value="PH-like_dom_sf"/>
</dbReference>
<evidence type="ECO:0000256" key="6">
    <source>
        <dbReference type="ARBA" id="ARBA00022741"/>
    </source>
</evidence>
<evidence type="ECO:0000256" key="4">
    <source>
        <dbReference type="ARBA" id="ARBA00022553"/>
    </source>
</evidence>
<evidence type="ECO:0000256" key="5">
    <source>
        <dbReference type="ARBA" id="ARBA00022679"/>
    </source>
</evidence>
<dbReference type="Gene3D" id="1.10.510.10">
    <property type="entry name" value="Transferase(Phosphotransferase) domain 1"/>
    <property type="match status" value="1"/>
</dbReference>
<dbReference type="InterPro" id="IPR045270">
    <property type="entry name" value="STKc_AGC"/>
</dbReference>
<dbReference type="Gene3D" id="3.30.200.20">
    <property type="entry name" value="Phosphorylase Kinase, domain 1"/>
    <property type="match status" value="1"/>
</dbReference>
<dbReference type="PANTHER" id="PTHR24351">
    <property type="entry name" value="RIBOSOMAL PROTEIN S6 KINASE"/>
    <property type="match status" value="1"/>
</dbReference>
<dbReference type="PROSITE" id="PS50011">
    <property type="entry name" value="PROTEIN_KINASE_DOM"/>
    <property type="match status" value="1"/>
</dbReference>
<organism evidence="14 15">
    <name type="scientific">Chloropicon roscoffensis</name>
    <dbReference type="NCBI Taxonomy" id="1461544"/>
    <lineage>
        <taxon>Eukaryota</taxon>
        <taxon>Viridiplantae</taxon>
        <taxon>Chlorophyta</taxon>
        <taxon>Chloropicophyceae</taxon>
        <taxon>Chloropicales</taxon>
        <taxon>Chloropicaceae</taxon>
        <taxon>Chloropicon</taxon>
    </lineage>
</organism>
<dbReference type="InterPro" id="IPR011009">
    <property type="entry name" value="Kinase-like_dom_sf"/>
</dbReference>
<protein>
    <recommendedName>
        <fullName evidence="2">non-specific serine/threonine protein kinase</fullName>
        <ecNumber evidence="2">2.7.11.1</ecNumber>
    </recommendedName>
</protein>
<keyword evidence="4" id="KW-0597">Phosphoprotein</keyword>
<reference evidence="14 15" key="1">
    <citation type="submission" date="2024-03" db="EMBL/GenBank/DDBJ databases">
        <title>Complete genome sequence of the green alga Chloropicon roscoffensis RCC1871.</title>
        <authorList>
            <person name="Lemieux C."/>
            <person name="Pombert J.-F."/>
            <person name="Otis C."/>
            <person name="Turmel M."/>
        </authorList>
    </citation>
    <scope>NUCLEOTIDE SEQUENCE [LARGE SCALE GENOMIC DNA]</scope>
    <source>
        <strain evidence="14 15">RCC1871</strain>
    </source>
</reference>
<dbReference type="Pfam" id="PF00433">
    <property type="entry name" value="Pkinase_C"/>
    <property type="match status" value="1"/>
</dbReference>
<dbReference type="CDD" id="cd05123">
    <property type="entry name" value="STKc_AGC"/>
    <property type="match status" value="1"/>
</dbReference>
<dbReference type="AlphaFoldDB" id="A0AAX4PHZ0"/>
<dbReference type="Proteomes" id="UP001472866">
    <property type="component" value="Chromosome 13"/>
</dbReference>
<keyword evidence="7 14" id="KW-0418">Kinase</keyword>
<evidence type="ECO:0000256" key="2">
    <source>
        <dbReference type="ARBA" id="ARBA00012513"/>
    </source>
</evidence>
<keyword evidence="6 9" id="KW-0547">Nucleotide-binding</keyword>
<dbReference type="PROSITE" id="PS50003">
    <property type="entry name" value="PH_DOMAIN"/>
    <property type="match status" value="1"/>
</dbReference>
<proteinExistence type="inferred from homology"/>
<evidence type="ECO:0000259" key="11">
    <source>
        <dbReference type="PROSITE" id="PS50003"/>
    </source>
</evidence>
<feature type="binding site" evidence="9">
    <location>
        <position position="289"/>
    </location>
    <ligand>
        <name>ATP</name>
        <dbReference type="ChEBI" id="CHEBI:30616"/>
    </ligand>
</feature>
<feature type="compositionally biased region" description="Polar residues" evidence="10">
    <location>
        <begin position="1"/>
        <end position="21"/>
    </location>
</feature>
<keyword evidence="5" id="KW-0808">Transferase</keyword>
<evidence type="ECO:0000313" key="15">
    <source>
        <dbReference type="Proteomes" id="UP001472866"/>
    </source>
</evidence>
<evidence type="ECO:0000256" key="8">
    <source>
        <dbReference type="ARBA" id="ARBA00022840"/>
    </source>
</evidence>
<dbReference type="GO" id="GO:0004674">
    <property type="term" value="F:protein serine/threonine kinase activity"/>
    <property type="evidence" value="ECO:0007669"/>
    <property type="project" value="UniProtKB-KW"/>
</dbReference>
<dbReference type="PROSITE" id="PS51285">
    <property type="entry name" value="AGC_KINASE_CTER"/>
    <property type="match status" value="1"/>
</dbReference>
<keyword evidence="15" id="KW-1185">Reference proteome</keyword>
<dbReference type="FunFam" id="1.10.510.10:FF:000008">
    <property type="entry name" value="Non-specific serine/threonine protein kinase"/>
    <property type="match status" value="1"/>
</dbReference>
<dbReference type="SMART" id="SM00233">
    <property type="entry name" value="PH"/>
    <property type="match status" value="1"/>
</dbReference>
<feature type="domain" description="Protein kinase" evidence="12">
    <location>
        <begin position="260"/>
        <end position="513"/>
    </location>
</feature>
<feature type="region of interest" description="Disordered" evidence="10">
    <location>
        <begin position="1"/>
        <end position="23"/>
    </location>
</feature>
<dbReference type="Pfam" id="PF00169">
    <property type="entry name" value="PH"/>
    <property type="match status" value="1"/>
</dbReference>
<dbReference type="InterPro" id="IPR000961">
    <property type="entry name" value="AGC-kinase_C"/>
</dbReference>
<dbReference type="SUPFAM" id="SSF56112">
    <property type="entry name" value="Protein kinase-like (PK-like)"/>
    <property type="match status" value="1"/>
</dbReference>
<comment type="similarity">
    <text evidence="1">Belongs to the protein kinase superfamily. AGC Ser/Thr protein kinase family. RAC subfamily.</text>
</comment>
<dbReference type="Pfam" id="PF00069">
    <property type="entry name" value="Pkinase"/>
    <property type="match status" value="1"/>
</dbReference>
<dbReference type="EC" id="2.7.11.1" evidence="2"/>
<dbReference type="SMART" id="SM00133">
    <property type="entry name" value="S_TK_X"/>
    <property type="match status" value="1"/>
</dbReference>
<dbReference type="InterPro" id="IPR001849">
    <property type="entry name" value="PH_domain"/>
</dbReference>
<dbReference type="PROSITE" id="PS00108">
    <property type="entry name" value="PROTEIN_KINASE_ST"/>
    <property type="match status" value="1"/>
</dbReference>
<dbReference type="InterPro" id="IPR000719">
    <property type="entry name" value="Prot_kinase_dom"/>
</dbReference>
<evidence type="ECO:0000256" key="1">
    <source>
        <dbReference type="ARBA" id="ARBA00006935"/>
    </source>
</evidence>
<dbReference type="GO" id="GO:0005524">
    <property type="term" value="F:ATP binding"/>
    <property type="evidence" value="ECO:0007669"/>
    <property type="project" value="UniProtKB-UniRule"/>
</dbReference>
<evidence type="ECO:0000259" key="12">
    <source>
        <dbReference type="PROSITE" id="PS50011"/>
    </source>
</evidence>
<evidence type="ECO:0000259" key="13">
    <source>
        <dbReference type="PROSITE" id="PS51285"/>
    </source>
</evidence>
<evidence type="ECO:0000313" key="14">
    <source>
        <dbReference type="EMBL" id="WZN65873.1"/>
    </source>
</evidence>
<dbReference type="SUPFAM" id="SSF50729">
    <property type="entry name" value="PH domain-like"/>
    <property type="match status" value="1"/>
</dbReference>
<evidence type="ECO:0000256" key="7">
    <source>
        <dbReference type="ARBA" id="ARBA00022777"/>
    </source>
</evidence>
<dbReference type="PROSITE" id="PS00107">
    <property type="entry name" value="PROTEIN_KINASE_ATP"/>
    <property type="match status" value="1"/>
</dbReference>
<dbReference type="InterPro" id="IPR017441">
    <property type="entry name" value="Protein_kinase_ATP_BS"/>
</dbReference>
<dbReference type="InterPro" id="IPR017892">
    <property type="entry name" value="Pkinase_C"/>
</dbReference>
<keyword evidence="3 14" id="KW-0723">Serine/threonine-protein kinase</keyword>
<dbReference type="FunFam" id="2.30.29.30:FF:000286">
    <property type="entry name" value="PH-protein kinase domain containing protein"/>
    <property type="match status" value="1"/>
</dbReference>
<feature type="domain" description="PH" evidence="11">
    <location>
        <begin position="149"/>
        <end position="251"/>
    </location>
</feature>